<dbReference type="Proteomes" id="UP000254259">
    <property type="component" value="Chromosome CBM2636"/>
</dbReference>
<reference evidence="1 2" key="1">
    <citation type="submission" date="2018-01" db="EMBL/GenBank/DDBJ databases">
        <authorList>
            <person name="Clerissi C."/>
        </authorList>
    </citation>
    <scope>NUCLEOTIDE SEQUENCE [LARGE SCALE GENOMIC DNA]</scope>
    <source>
        <strain evidence="1">Cupriavidus taiwanensis SWF 66322</strain>
    </source>
</reference>
<name>A0A9Q7XTU0_9BURK</name>
<dbReference type="AlphaFoldDB" id="A0A9Q7XTU0"/>
<protein>
    <submittedName>
        <fullName evidence="1">Uncharacterized protein</fullName>
    </submittedName>
</protein>
<accession>A0A9Q7XTU0</accession>
<evidence type="ECO:0000313" key="2">
    <source>
        <dbReference type="Proteomes" id="UP000254259"/>
    </source>
</evidence>
<sequence length="78" mass="8355">MPANGGRRVGSCMDGFLRRRETTSNGPQCARLTLAQKVVYKPNCLDLRSTMSITLDAILGIATVVGTGSSQPPRSSWT</sequence>
<gene>
    <name evidence="1" type="ORF">CBM2636_11753</name>
</gene>
<evidence type="ECO:0000313" key="1">
    <source>
        <dbReference type="EMBL" id="SPD64730.1"/>
    </source>
</evidence>
<organism evidence="1 2">
    <name type="scientific">Cupriavidus taiwanensis</name>
    <dbReference type="NCBI Taxonomy" id="164546"/>
    <lineage>
        <taxon>Bacteria</taxon>
        <taxon>Pseudomonadati</taxon>
        <taxon>Pseudomonadota</taxon>
        <taxon>Betaproteobacteria</taxon>
        <taxon>Burkholderiales</taxon>
        <taxon>Burkholderiaceae</taxon>
        <taxon>Cupriavidus</taxon>
    </lineage>
</organism>
<dbReference type="EMBL" id="LT984813">
    <property type="protein sequence ID" value="SPD64730.1"/>
    <property type="molecule type" value="Genomic_DNA"/>
</dbReference>
<proteinExistence type="predicted"/>